<keyword evidence="2" id="KW-0503">Monooxygenase</keyword>
<keyword evidence="1" id="KW-0560">Oxidoreductase</keyword>
<dbReference type="EMBL" id="LZTJ01000001">
    <property type="protein sequence ID" value="OBP82636.1"/>
    <property type="molecule type" value="Genomic_DNA"/>
</dbReference>
<organism evidence="4 5">
    <name type="scientific">Rhizobium loti</name>
    <name type="common">Mesorhizobium loti</name>
    <dbReference type="NCBI Taxonomy" id="381"/>
    <lineage>
        <taxon>Bacteria</taxon>
        <taxon>Pseudomonadati</taxon>
        <taxon>Pseudomonadota</taxon>
        <taxon>Alphaproteobacteria</taxon>
        <taxon>Hyphomicrobiales</taxon>
        <taxon>Phyllobacteriaceae</taxon>
        <taxon>Mesorhizobium</taxon>
    </lineage>
</organism>
<dbReference type="Proteomes" id="UP000093748">
    <property type="component" value="Unassembled WGS sequence"/>
</dbReference>
<name>A0A1A5IUH9_RHILI</name>
<sequence length="403" mass="43517">MTVTTPSALPVAIIGAGVAGLALAVMLRRQGLGVCLFEARPREALSEGVFFTLAPNGINALRALGLAERVSALGVPTLGFEIMNAAGRRLIHLDERQSMREAGAESVTLRRSDLLGALLDEALALGADIRFDHALGEMELQPDCVRLAFGNGATVDAAWLAGCDGVWSRVRRVCFPASPDPVYTGLTGVGGVAELPFVEPTDGRMHMVFGKKAFFGYMKPDDGPVLWFSSFPLDEDAALARPDPLHLAATVRQLHAGDPRTIRRIVESVTQIPRTYPVFDMLHLPQWHTDRVVVLGDAAHAVAPHSGQGASMAIEDAVVLAACLDATPLPAQAFAAFQALRQDRVEHIVKVSRRIGSQKQVKGRVALFLRDLMLPFFVRLGARTNRAMTRYRADLAPLEKPSI</sequence>
<reference evidence="5" key="1">
    <citation type="submission" date="2016-06" db="EMBL/GenBank/DDBJ databases">
        <title>NZP2037 Pacbio-Illumina hybrid assembly.</title>
        <authorList>
            <person name="Ramsay J.P."/>
        </authorList>
    </citation>
    <scope>NUCLEOTIDE SEQUENCE [LARGE SCALE GENOMIC DNA]</scope>
    <source>
        <strain evidence="5">R7ANS::ICEMlSym2042</strain>
    </source>
</reference>
<dbReference type="OrthoDB" id="4230779at2"/>
<dbReference type="SUPFAM" id="SSF51905">
    <property type="entry name" value="FAD/NAD(P)-binding domain"/>
    <property type="match status" value="1"/>
</dbReference>
<dbReference type="PANTHER" id="PTHR13789:SF309">
    <property type="entry name" value="PUTATIVE (AFU_ORTHOLOGUE AFUA_6G14510)-RELATED"/>
    <property type="match status" value="1"/>
</dbReference>
<comment type="caution">
    <text evidence="4">The sequence shown here is derived from an EMBL/GenBank/DDBJ whole genome shotgun (WGS) entry which is preliminary data.</text>
</comment>
<evidence type="ECO:0000259" key="3">
    <source>
        <dbReference type="Pfam" id="PF01494"/>
    </source>
</evidence>
<dbReference type="PANTHER" id="PTHR13789">
    <property type="entry name" value="MONOOXYGENASE"/>
    <property type="match status" value="1"/>
</dbReference>
<dbReference type="PRINTS" id="PR00420">
    <property type="entry name" value="RNGMNOXGNASE"/>
</dbReference>
<dbReference type="Pfam" id="PF01494">
    <property type="entry name" value="FAD_binding_3"/>
    <property type="match status" value="1"/>
</dbReference>
<dbReference type="InterPro" id="IPR002938">
    <property type="entry name" value="FAD-bd"/>
</dbReference>
<dbReference type="InterPro" id="IPR050493">
    <property type="entry name" value="FAD-dep_Monooxygenase_BioMet"/>
</dbReference>
<accession>A0A1A5IUH9</accession>
<evidence type="ECO:0000256" key="1">
    <source>
        <dbReference type="ARBA" id="ARBA00023002"/>
    </source>
</evidence>
<evidence type="ECO:0000256" key="2">
    <source>
        <dbReference type="ARBA" id="ARBA00023033"/>
    </source>
</evidence>
<gene>
    <name evidence="4" type="ORF">BAE39_03555</name>
</gene>
<dbReference type="RefSeq" id="WP_032932493.1">
    <property type="nucleotide sequence ID" value="NZ_LZTH01000034.1"/>
</dbReference>
<protein>
    <recommendedName>
        <fullName evidence="3">FAD-binding domain-containing protein</fullName>
    </recommendedName>
</protein>
<dbReference type="GO" id="GO:0071949">
    <property type="term" value="F:FAD binding"/>
    <property type="evidence" value="ECO:0007669"/>
    <property type="project" value="InterPro"/>
</dbReference>
<evidence type="ECO:0000313" key="5">
    <source>
        <dbReference type="Proteomes" id="UP000093748"/>
    </source>
</evidence>
<evidence type="ECO:0000313" key="4">
    <source>
        <dbReference type="EMBL" id="OBP82636.1"/>
    </source>
</evidence>
<proteinExistence type="predicted"/>
<dbReference type="GO" id="GO:0004497">
    <property type="term" value="F:monooxygenase activity"/>
    <property type="evidence" value="ECO:0007669"/>
    <property type="project" value="UniProtKB-KW"/>
</dbReference>
<dbReference type="Gene3D" id="3.50.50.60">
    <property type="entry name" value="FAD/NAD(P)-binding domain"/>
    <property type="match status" value="1"/>
</dbReference>
<dbReference type="InterPro" id="IPR036188">
    <property type="entry name" value="FAD/NAD-bd_sf"/>
</dbReference>
<dbReference type="AlphaFoldDB" id="A0A1A5IUH9"/>
<feature type="domain" description="FAD-binding" evidence="3">
    <location>
        <begin position="10"/>
        <end position="324"/>
    </location>
</feature>
<dbReference type="GeneID" id="66680894"/>